<dbReference type="RefSeq" id="WP_138490860.1">
    <property type="nucleotide sequence ID" value="NZ_CP072444.1"/>
</dbReference>
<feature type="transmembrane region" description="Helical" evidence="7">
    <location>
        <begin position="171"/>
        <end position="190"/>
    </location>
</feature>
<organism evidence="8">
    <name type="scientific">Lactobacillus delbrueckii subsp. lactis</name>
    <dbReference type="NCBI Taxonomy" id="29397"/>
    <lineage>
        <taxon>Bacteria</taxon>
        <taxon>Bacillati</taxon>
        <taxon>Bacillota</taxon>
        <taxon>Bacilli</taxon>
        <taxon>Lactobacillales</taxon>
        <taxon>Lactobacillaceae</taxon>
        <taxon>Lactobacillus</taxon>
    </lineage>
</organism>
<dbReference type="GO" id="GO:0046872">
    <property type="term" value="F:metal ion binding"/>
    <property type="evidence" value="ECO:0007669"/>
    <property type="project" value="UniProtKB-KW"/>
</dbReference>
<evidence type="ECO:0000256" key="2">
    <source>
        <dbReference type="ARBA" id="ARBA00008488"/>
    </source>
</evidence>
<protein>
    <submittedName>
        <fullName evidence="8">Hemolysin III family protein</fullName>
    </submittedName>
</protein>
<dbReference type="GO" id="GO:0140911">
    <property type="term" value="F:pore-forming activity"/>
    <property type="evidence" value="ECO:0007669"/>
    <property type="project" value="InterPro"/>
</dbReference>
<dbReference type="EMBL" id="CP031023">
    <property type="protein sequence ID" value="AZA16005.1"/>
    <property type="molecule type" value="Genomic_DNA"/>
</dbReference>
<dbReference type="InterPro" id="IPR004254">
    <property type="entry name" value="AdipoR/HlyIII-related"/>
</dbReference>
<keyword evidence="6" id="KW-0862">Zinc</keyword>
<evidence type="ECO:0000256" key="7">
    <source>
        <dbReference type="SAM" id="Phobius"/>
    </source>
</evidence>
<feature type="binding site" evidence="6">
    <location>
        <position position="198"/>
    </location>
    <ligand>
        <name>Zn(2+)</name>
        <dbReference type="ChEBI" id="CHEBI:29105"/>
    </ligand>
</feature>
<evidence type="ECO:0000256" key="4">
    <source>
        <dbReference type="ARBA" id="ARBA00022989"/>
    </source>
</evidence>
<keyword evidence="5 7" id="KW-0472">Membrane</keyword>
<feature type="transmembrane region" description="Helical" evidence="7">
    <location>
        <begin position="199"/>
        <end position="219"/>
    </location>
</feature>
<dbReference type="Pfam" id="PF03006">
    <property type="entry name" value="HlyIII"/>
    <property type="match status" value="1"/>
</dbReference>
<keyword evidence="3 7" id="KW-0812">Transmembrane</keyword>
<feature type="transmembrane region" description="Helical" evidence="7">
    <location>
        <begin position="58"/>
        <end position="81"/>
    </location>
</feature>
<name>A0A3G6JDD6_LACDL</name>
<comment type="subcellular location">
    <subcellularLocation>
        <location evidence="1">Endomembrane system</location>
        <topology evidence="1">Multi-pass membrane protein</topology>
    </subcellularLocation>
</comment>
<feature type="transmembrane region" description="Helical" evidence="7">
    <location>
        <begin position="22"/>
        <end position="46"/>
    </location>
</feature>
<gene>
    <name evidence="8" type="ORF">DQL93_05190</name>
</gene>
<keyword evidence="4 7" id="KW-1133">Transmembrane helix</keyword>
<accession>A0A3G6JDD6</accession>
<dbReference type="PANTHER" id="PTHR20855:SF129">
    <property type="entry name" value="HEMOLYSIN-3 HOMOLOG"/>
    <property type="match status" value="1"/>
</dbReference>
<feature type="binding site" evidence="6">
    <location>
        <position position="202"/>
    </location>
    <ligand>
        <name>Zn(2+)</name>
        <dbReference type="ChEBI" id="CHEBI:29105"/>
    </ligand>
</feature>
<reference evidence="8" key="1">
    <citation type="submission" date="2018-07" db="EMBL/GenBank/DDBJ databases">
        <authorList>
            <person name="Somerville V."/>
        </authorList>
    </citation>
    <scope>NUCLEOTIDE SEQUENCE</scope>
    <source>
        <strain evidence="8">NWC_2_2</strain>
    </source>
</reference>
<feature type="transmembrane region" description="Helical" evidence="7">
    <location>
        <begin position="93"/>
        <end position="111"/>
    </location>
</feature>
<evidence type="ECO:0000256" key="6">
    <source>
        <dbReference type="PIRSR" id="PIRSR604254-1"/>
    </source>
</evidence>
<dbReference type="PANTHER" id="PTHR20855">
    <property type="entry name" value="ADIPOR/PROGESTIN RECEPTOR-RELATED"/>
    <property type="match status" value="1"/>
</dbReference>
<dbReference type="GO" id="GO:0012505">
    <property type="term" value="C:endomembrane system"/>
    <property type="evidence" value="ECO:0007669"/>
    <property type="project" value="UniProtKB-SubCell"/>
</dbReference>
<dbReference type="AlphaFoldDB" id="A0A3G6JDD6"/>
<feature type="transmembrane region" description="Helical" evidence="7">
    <location>
        <begin position="147"/>
        <end position="165"/>
    </location>
</feature>
<evidence type="ECO:0000256" key="1">
    <source>
        <dbReference type="ARBA" id="ARBA00004127"/>
    </source>
</evidence>
<evidence type="ECO:0000256" key="3">
    <source>
        <dbReference type="ARBA" id="ARBA00022692"/>
    </source>
</evidence>
<evidence type="ECO:0000256" key="5">
    <source>
        <dbReference type="ARBA" id="ARBA00023136"/>
    </source>
</evidence>
<comment type="similarity">
    <text evidence="2">Belongs to the UPF0073 (Hly-III) family.</text>
</comment>
<evidence type="ECO:0000313" key="8">
    <source>
        <dbReference type="EMBL" id="AZA16005.1"/>
    </source>
</evidence>
<dbReference type="NCBIfam" id="TIGR01065">
    <property type="entry name" value="hlyIII"/>
    <property type="match status" value="1"/>
</dbReference>
<dbReference type="InterPro" id="IPR005744">
    <property type="entry name" value="Hy-lIII"/>
</dbReference>
<feature type="transmembrane region" description="Helical" evidence="7">
    <location>
        <begin position="117"/>
        <end position="135"/>
    </location>
</feature>
<proteinExistence type="inferred from homology"/>
<sequence length="220" mass="24536">MAFNPWQPVEDRPKSYYIIDNVLSAVVHGIGFGLSIAGLVILVVRATHSHSALRVTTFAIYGACMILLYLFSTLYHSLVFTKANKVFQIFDHSSIFIAIAGSYTPYTLVTIGGAKGWVMFGIIWALTVFGILYYIFNQGKHVIGDTILYIAMGWMVILAGSQLYFSLGPTGFWLLVSGGIAYTFGCLFFSMQGLPYSHVIWHFFVLLGSILIFFSILFYV</sequence>
<dbReference type="GO" id="GO:0016020">
    <property type="term" value="C:membrane"/>
    <property type="evidence" value="ECO:0007669"/>
    <property type="project" value="InterPro"/>
</dbReference>
<feature type="binding site" evidence="6">
    <location>
        <position position="76"/>
    </location>
    <ligand>
        <name>Zn(2+)</name>
        <dbReference type="ChEBI" id="CHEBI:29105"/>
    </ligand>
</feature>
<keyword evidence="6" id="KW-0479">Metal-binding</keyword>